<dbReference type="AlphaFoldDB" id="A0A386H2X1"/>
<keyword evidence="1 3" id="KW-0489">Methyltransferase</keyword>
<dbReference type="SUPFAM" id="SSF53335">
    <property type="entry name" value="S-adenosyl-L-methionine-dependent methyltransferases"/>
    <property type="match status" value="1"/>
</dbReference>
<dbReference type="Gene3D" id="3.40.50.150">
    <property type="entry name" value="Vaccinia Virus protein VP39"/>
    <property type="match status" value="1"/>
</dbReference>
<dbReference type="KEGG" id="cfer:D4Z93_05655"/>
<dbReference type="EC" id="2.1.1.171" evidence="3"/>
<evidence type="ECO:0000256" key="2">
    <source>
        <dbReference type="ARBA" id="ARBA00022679"/>
    </source>
</evidence>
<dbReference type="Proteomes" id="UP000266301">
    <property type="component" value="Chromosome"/>
</dbReference>
<evidence type="ECO:0000313" key="4">
    <source>
        <dbReference type="Proteomes" id="UP000266301"/>
    </source>
</evidence>
<proteinExistence type="predicted"/>
<dbReference type="PROSITE" id="PS00092">
    <property type="entry name" value="N6_MTASE"/>
    <property type="match status" value="1"/>
</dbReference>
<dbReference type="InterPro" id="IPR029063">
    <property type="entry name" value="SAM-dependent_MTases_sf"/>
</dbReference>
<dbReference type="GO" id="GO:0003676">
    <property type="term" value="F:nucleic acid binding"/>
    <property type="evidence" value="ECO:0007669"/>
    <property type="project" value="InterPro"/>
</dbReference>
<dbReference type="CDD" id="cd02440">
    <property type="entry name" value="AdoMet_MTases"/>
    <property type="match status" value="1"/>
</dbReference>
<dbReference type="PIRSF" id="PIRSF004553">
    <property type="entry name" value="CHP00095"/>
    <property type="match status" value="1"/>
</dbReference>
<keyword evidence="4" id="KW-1185">Reference proteome</keyword>
<accession>A0A386H2X1</accession>
<dbReference type="InterPro" id="IPR002052">
    <property type="entry name" value="DNA_methylase_N6_adenine_CS"/>
</dbReference>
<reference evidence="3 4" key="1">
    <citation type="journal article" date="2019" name="Int. J. Syst. Evol. Microbiol.">
        <title>Clostridium fermenticellae sp. nov., isolated from the mud in a fermentation cellar for the production of the Chinese liquor, baijiu.</title>
        <authorList>
            <person name="Xu P.X."/>
            <person name="Chai L.J."/>
            <person name="Qiu T."/>
            <person name="Zhang X.J."/>
            <person name="Lu Z.M."/>
            <person name="Xiao C."/>
            <person name="Wang S.T."/>
            <person name="Shen C.H."/>
            <person name="Shi J.S."/>
            <person name="Xu Z.H."/>
        </authorList>
    </citation>
    <scope>NUCLEOTIDE SEQUENCE [LARGE SCALE GENOMIC DNA]</scope>
    <source>
        <strain evidence="3 4">JN500901</strain>
    </source>
</reference>
<name>A0A386H2X1_9CLOT</name>
<dbReference type="Pfam" id="PF03602">
    <property type="entry name" value="Cons_hypoth95"/>
    <property type="match status" value="1"/>
</dbReference>
<sequence>MRIIAGLAKGRKIISPIGANITRPTLDRVKEAMFNIIQMRVYGSEVLDMFSGTGSLGLEAASRGCKLCYLVDQDPQTYSFLVKNVENLKFKDICTCVNMDSYKVLEEFQRKGTVFDIIFIDPPYMKNMIPPAVESIDQKGLLKKDGIIVTKIDTSEKLYYGNSRIVLSNYRKYGNTTVCFYQYEEENQK</sequence>
<keyword evidence="2 3" id="KW-0808">Transferase</keyword>
<evidence type="ECO:0000313" key="3">
    <source>
        <dbReference type="EMBL" id="AYD40026.1"/>
    </source>
</evidence>
<protein>
    <submittedName>
        <fullName evidence="3">16S rRNA (Guanine(966)-N(2))-methyltransferase RsmD</fullName>
        <ecNumber evidence="3">2.1.1.171</ecNumber>
    </submittedName>
</protein>
<dbReference type="GO" id="GO:0052913">
    <property type="term" value="F:16S rRNA (guanine(966)-N(2))-methyltransferase activity"/>
    <property type="evidence" value="ECO:0007669"/>
    <property type="project" value="UniProtKB-EC"/>
</dbReference>
<dbReference type="PANTHER" id="PTHR43542">
    <property type="entry name" value="METHYLTRANSFERASE"/>
    <property type="match status" value="1"/>
</dbReference>
<organism evidence="3 4">
    <name type="scientific">Clostridium fermenticellae</name>
    <dbReference type="NCBI Taxonomy" id="2068654"/>
    <lineage>
        <taxon>Bacteria</taxon>
        <taxon>Bacillati</taxon>
        <taxon>Bacillota</taxon>
        <taxon>Clostridia</taxon>
        <taxon>Eubacteriales</taxon>
        <taxon>Clostridiaceae</taxon>
        <taxon>Clostridium</taxon>
    </lineage>
</organism>
<dbReference type="InterPro" id="IPR004398">
    <property type="entry name" value="RNA_MeTrfase_RsmD"/>
</dbReference>
<dbReference type="EMBL" id="CP032416">
    <property type="protein sequence ID" value="AYD40026.1"/>
    <property type="molecule type" value="Genomic_DNA"/>
</dbReference>
<gene>
    <name evidence="3" type="primary">rsmD</name>
    <name evidence="3" type="ORF">D4Z93_05655</name>
</gene>
<evidence type="ECO:0000256" key="1">
    <source>
        <dbReference type="ARBA" id="ARBA00022603"/>
    </source>
</evidence>
<dbReference type="NCBIfam" id="TIGR00095">
    <property type="entry name" value="16S rRNA (guanine(966)-N(2))-methyltransferase RsmD"/>
    <property type="match status" value="1"/>
</dbReference>
<dbReference type="RefSeq" id="WP_119971146.1">
    <property type="nucleotide sequence ID" value="NZ_CP032416.1"/>
</dbReference>
<dbReference type="OrthoDB" id="9803017at2"/>
<dbReference type="PANTHER" id="PTHR43542:SF1">
    <property type="entry name" value="METHYLTRANSFERASE"/>
    <property type="match status" value="1"/>
</dbReference>